<evidence type="ECO:0000256" key="1">
    <source>
        <dbReference type="SAM" id="MobiDB-lite"/>
    </source>
</evidence>
<accession>A0A915JHP5</accession>
<dbReference type="Proteomes" id="UP000887565">
    <property type="component" value="Unplaced"/>
</dbReference>
<protein>
    <submittedName>
        <fullName evidence="3">Uncharacterized protein</fullName>
    </submittedName>
</protein>
<dbReference type="AlphaFoldDB" id="A0A915JHP5"/>
<feature type="region of interest" description="Disordered" evidence="1">
    <location>
        <begin position="1"/>
        <end position="70"/>
    </location>
</feature>
<name>A0A915JHP5_ROMCU</name>
<reference evidence="3" key="1">
    <citation type="submission" date="2022-11" db="UniProtKB">
        <authorList>
            <consortium name="WormBaseParasite"/>
        </authorList>
    </citation>
    <scope>IDENTIFICATION</scope>
</reference>
<sequence>NKRPATEAPPTQAPPSKVGRPLLSTPGGVPPPALMDLNGGAAPQGQQQHFGGGPPQQQMMNGNNGFNGPMMDFQNDDFAVDVHQKFVKSTTELFRVVAILS</sequence>
<dbReference type="WBParaSite" id="nRc.2.0.1.t25655-RA">
    <property type="protein sequence ID" value="nRc.2.0.1.t25655-RA"/>
    <property type="gene ID" value="nRc.2.0.1.g25655"/>
</dbReference>
<feature type="compositionally biased region" description="Low complexity" evidence="1">
    <location>
        <begin position="1"/>
        <end position="10"/>
    </location>
</feature>
<evidence type="ECO:0000313" key="2">
    <source>
        <dbReference type="Proteomes" id="UP000887565"/>
    </source>
</evidence>
<feature type="compositionally biased region" description="Low complexity" evidence="1">
    <location>
        <begin position="39"/>
        <end position="70"/>
    </location>
</feature>
<keyword evidence="2" id="KW-1185">Reference proteome</keyword>
<proteinExistence type="predicted"/>
<evidence type="ECO:0000313" key="3">
    <source>
        <dbReference type="WBParaSite" id="nRc.2.0.1.t25655-RA"/>
    </source>
</evidence>
<organism evidence="2 3">
    <name type="scientific">Romanomermis culicivorax</name>
    <name type="common">Nematode worm</name>
    <dbReference type="NCBI Taxonomy" id="13658"/>
    <lineage>
        <taxon>Eukaryota</taxon>
        <taxon>Metazoa</taxon>
        <taxon>Ecdysozoa</taxon>
        <taxon>Nematoda</taxon>
        <taxon>Enoplea</taxon>
        <taxon>Dorylaimia</taxon>
        <taxon>Mermithida</taxon>
        <taxon>Mermithoidea</taxon>
        <taxon>Mermithidae</taxon>
        <taxon>Romanomermis</taxon>
    </lineage>
</organism>